<dbReference type="InterPro" id="IPR050483">
    <property type="entry name" value="CoA-transferase_III_domain"/>
</dbReference>
<reference evidence="2" key="2">
    <citation type="submission" date="2021-08" db="EMBL/GenBank/DDBJ databases">
        <authorList>
            <person name="Tani A."/>
            <person name="Ola A."/>
            <person name="Ogura Y."/>
            <person name="Katsura K."/>
            <person name="Hayashi T."/>
        </authorList>
    </citation>
    <scope>NUCLEOTIDE SEQUENCE</scope>
    <source>
        <strain evidence="2">DSM 19015</strain>
    </source>
</reference>
<protein>
    <submittedName>
        <fullName evidence="2">Acetyl-CoA:oxalate CoA-transferase</fullName>
    </submittedName>
</protein>
<keyword evidence="1" id="KW-0808">Transferase</keyword>
<dbReference type="RefSeq" id="WP_238242618.1">
    <property type="nucleotide sequence ID" value="NZ_BPQP01000008.1"/>
</dbReference>
<name>A0ABQ4RRK9_9HYPH</name>
<dbReference type="InterPro" id="IPR003673">
    <property type="entry name" value="CoA-Trfase_fam_III"/>
</dbReference>
<evidence type="ECO:0000313" key="3">
    <source>
        <dbReference type="Proteomes" id="UP001055125"/>
    </source>
</evidence>
<evidence type="ECO:0000313" key="2">
    <source>
        <dbReference type="EMBL" id="GJD93413.1"/>
    </source>
</evidence>
<reference evidence="2" key="1">
    <citation type="journal article" date="2021" name="Front. Microbiol.">
        <title>Comprehensive Comparative Genomics and Phenotyping of Methylobacterium Species.</title>
        <authorList>
            <person name="Alessa O."/>
            <person name="Ogura Y."/>
            <person name="Fujitani Y."/>
            <person name="Takami H."/>
            <person name="Hayashi T."/>
            <person name="Sahin N."/>
            <person name="Tani A."/>
        </authorList>
    </citation>
    <scope>NUCLEOTIDE SEQUENCE</scope>
    <source>
        <strain evidence="2">DSM 19015</strain>
    </source>
</reference>
<sequence>MAQSASGKHGPLRGLRVIELAHIMAGPVCGLMLGDMGAEVIKIEKIDGGDDTRRSVPPVIQGESAAYMMMNRGKRGIALDLKSPEGVAILRRLLAEADVLIENYRAGTMERLGLGYETLKAEFPGLIYCALSGFGRSGPYAEWPGFDLVAQGMSGLMSVTGTGPGEAPMKCGAPVTDITAGILAAMGVLAAYTHRLKTGEGQAVDTSLFEAGITLTYWQSAIAMATGVAPTPMGSAHPLNAPYEAFRTADGWITVGAANQTNWLRLLAVLGAEALADDPRFARNADRLENRAALAERLGPYFHAASSEIWLARLEAGGVPAGPVLDVLAMHADPQAQAREMVVEVDHSRIGAMQTLGLPVKFSETPGRVHGPAPLLGEHSRAILREAGYDEAAIEGFFERGVVRETVG</sequence>
<comment type="caution">
    <text evidence="2">The sequence shown here is derived from an EMBL/GenBank/DDBJ whole genome shotgun (WGS) entry which is preliminary data.</text>
</comment>
<dbReference type="PANTHER" id="PTHR48207">
    <property type="entry name" value="SUCCINATE--HYDROXYMETHYLGLUTARATE COA-TRANSFERASE"/>
    <property type="match status" value="1"/>
</dbReference>
<dbReference type="InterPro" id="IPR044855">
    <property type="entry name" value="CoA-Trfase_III_dom3_sf"/>
</dbReference>
<dbReference type="Gene3D" id="3.40.50.10540">
    <property type="entry name" value="Crotonobetainyl-coa:carnitine coa-transferase, domain 1"/>
    <property type="match status" value="1"/>
</dbReference>
<dbReference type="PANTHER" id="PTHR48207:SF4">
    <property type="entry name" value="BLL6097 PROTEIN"/>
    <property type="match status" value="1"/>
</dbReference>
<accession>A0ABQ4RRK9</accession>
<dbReference type="SUPFAM" id="SSF89796">
    <property type="entry name" value="CoA-transferase family III (CaiB/BaiF)"/>
    <property type="match status" value="1"/>
</dbReference>
<proteinExistence type="predicted"/>
<dbReference type="Gene3D" id="3.30.1540.10">
    <property type="entry name" value="formyl-coa transferase, domain 3"/>
    <property type="match status" value="1"/>
</dbReference>
<dbReference type="Pfam" id="PF02515">
    <property type="entry name" value="CoA_transf_3"/>
    <property type="match status" value="1"/>
</dbReference>
<evidence type="ECO:0000256" key="1">
    <source>
        <dbReference type="ARBA" id="ARBA00022679"/>
    </source>
</evidence>
<dbReference type="Proteomes" id="UP001055125">
    <property type="component" value="Unassembled WGS sequence"/>
</dbReference>
<organism evidence="2 3">
    <name type="scientific">Methylobacterium iners</name>
    <dbReference type="NCBI Taxonomy" id="418707"/>
    <lineage>
        <taxon>Bacteria</taxon>
        <taxon>Pseudomonadati</taxon>
        <taxon>Pseudomonadota</taxon>
        <taxon>Alphaproteobacteria</taxon>
        <taxon>Hyphomicrobiales</taxon>
        <taxon>Methylobacteriaceae</taxon>
        <taxon>Methylobacterium</taxon>
    </lineage>
</organism>
<gene>
    <name evidence="2" type="primary">yfdE</name>
    <name evidence="2" type="ORF">OCOJLMKI_0607</name>
</gene>
<dbReference type="EMBL" id="BPQP01000008">
    <property type="protein sequence ID" value="GJD93413.1"/>
    <property type="molecule type" value="Genomic_DNA"/>
</dbReference>
<dbReference type="InterPro" id="IPR023606">
    <property type="entry name" value="CoA-Trfase_III_dom_1_sf"/>
</dbReference>
<keyword evidence="3" id="KW-1185">Reference proteome</keyword>